<organism evidence="1 2">
    <name type="scientific">Psilocybe cf. subviscida</name>
    <dbReference type="NCBI Taxonomy" id="2480587"/>
    <lineage>
        <taxon>Eukaryota</taxon>
        <taxon>Fungi</taxon>
        <taxon>Dikarya</taxon>
        <taxon>Basidiomycota</taxon>
        <taxon>Agaricomycotina</taxon>
        <taxon>Agaricomycetes</taxon>
        <taxon>Agaricomycetidae</taxon>
        <taxon>Agaricales</taxon>
        <taxon>Agaricineae</taxon>
        <taxon>Strophariaceae</taxon>
        <taxon>Psilocybe</taxon>
    </lineage>
</organism>
<dbReference type="EMBL" id="JAACJJ010000042">
    <property type="protein sequence ID" value="KAF5316808.1"/>
    <property type="molecule type" value="Genomic_DNA"/>
</dbReference>
<proteinExistence type="predicted"/>
<protein>
    <submittedName>
        <fullName evidence="1">Uncharacterized protein</fullName>
    </submittedName>
</protein>
<evidence type="ECO:0000313" key="2">
    <source>
        <dbReference type="Proteomes" id="UP000567179"/>
    </source>
</evidence>
<dbReference type="Proteomes" id="UP000567179">
    <property type="component" value="Unassembled WGS sequence"/>
</dbReference>
<accession>A0A8H5B665</accession>
<keyword evidence="2" id="KW-1185">Reference proteome</keyword>
<name>A0A8H5B665_9AGAR</name>
<reference evidence="1 2" key="1">
    <citation type="journal article" date="2020" name="ISME J.">
        <title>Uncovering the hidden diversity of litter-decomposition mechanisms in mushroom-forming fungi.</title>
        <authorList>
            <person name="Floudas D."/>
            <person name="Bentzer J."/>
            <person name="Ahren D."/>
            <person name="Johansson T."/>
            <person name="Persson P."/>
            <person name="Tunlid A."/>
        </authorList>
    </citation>
    <scope>NUCLEOTIDE SEQUENCE [LARGE SCALE GENOMIC DNA]</scope>
    <source>
        <strain evidence="1 2">CBS 101986</strain>
    </source>
</reference>
<sequence>MAECRRRLSQPTTIHTHTRIASPFHQTGSGRASLVADFGVVALAHYDPSYSEVVRRLPNTPKYLRRSTIANRLFGGHHLHLDALTLACIAGQPTRSSLDG</sequence>
<comment type="caution">
    <text evidence="1">The sequence shown here is derived from an EMBL/GenBank/DDBJ whole genome shotgun (WGS) entry which is preliminary data.</text>
</comment>
<gene>
    <name evidence="1" type="ORF">D9619_006197</name>
</gene>
<evidence type="ECO:0000313" key="1">
    <source>
        <dbReference type="EMBL" id="KAF5316808.1"/>
    </source>
</evidence>
<dbReference type="AlphaFoldDB" id="A0A8H5B665"/>